<dbReference type="EMBL" id="KY523104">
    <property type="protein sequence ID" value="QKU35433.1"/>
    <property type="molecule type" value="Genomic_DNA"/>
</dbReference>
<reference evidence="1" key="1">
    <citation type="submission" date="2017-01" db="EMBL/GenBank/DDBJ databases">
        <authorList>
            <person name="Assis F.L."/>
            <person name="Abrahao J.S."/>
            <person name="Silva L."/>
            <person name="Khalil J.B."/>
            <person name="Rodrigues R."/>
            <person name="Silva L.S."/>
            <person name="Arantes T."/>
            <person name="Boratto P."/>
            <person name="Andrade M."/>
            <person name="Kroon E.G."/>
            <person name="Ribeiro B."/>
            <person name="Bergier I."/>
            <person name="Seligmann H."/>
            <person name="Ghigo E."/>
            <person name="Colson P."/>
            <person name="Levasseur A."/>
            <person name="Raoult D."/>
            <person name="Scola B.L."/>
        </authorList>
    </citation>
    <scope>NUCLEOTIDE SEQUENCE</scope>
    <source>
        <strain evidence="1">Soda lake</strain>
    </source>
</reference>
<sequence length="449" mass="53695">MIQFIYNPAIINSFISTAYCATGDLVKDENSIIQKLLDIVYYRYPWNSRTTFVHGSNKDYLFYLVFDTKQNKWLFYHRNPFWEKTKTIKSVMHMNDIKEYVESLIYCDTIVKTYQYMGFIVQNENNIDIINIINQEGNSIIANEIYPIGISYVDFDNKTYHLNGTNPFFQNYSDMIIPTRTGLVHINPKSDVEMLLSVMRIGKSQSHVRDLVNVLVSKEYADNMQVVFYKLKMRFERIQSMRPKIEYSKIYQLFDEHDKEYYNMKMKTFQKSIIDTFQQAKNVFSLCSNNNDMGIFVSDFVNSFKFDLAFELSIVYHRLRHFPQERVKLYRKYPNHPYVKLLKMIQDIYVKNHKRSRNFINVDIISKMLEKDNMIINDEFSEIIIQAVSRRSELFVYMYNLYLESVSKNVKPKYKTKYNYFPFKIFSPTLFAMDHMLNIPEILLVPDTN</sequence>
<organism evidence="1">
    <name type="scientific">Tupanvirus soda lake</name>
    <dbReference type="NCBI Taxonomy" id="2126985"/>
    <lineage>
        <taxon>Viruses</taxon>
        <taxon>Varidnaviria</taxon>
        <taxon>Bamfordvirae</taxon>
        <taxon>Nucleocytoviricota</taxon>
        <taxon>Megaviricetes</taxon>
        <taxon>Imitervirales</taxon>
        <taxon>Mimiviridae</taxon>
        <taxon>Megamimivirinae</taxon>
        <taxon>Tupanvirus</taxon>
        <taxon>Tupanvirus salinum</taxon>
    </lineage>
</organism>
<accession>A0A6N1NVV2</accession>
<name>A0A6N1NVV2_9VIRU</name>
<dbReference type="GeneID" id="80518861"/>
<dbReference type="KEGG" id="vg:80518861"/>
<dbReference type="RefSeq" id="YP_010782097.1">
    <property type="nucleotide sequence ID" value="NC_075039.1"/>
</dbReference>
<evidence type="ECO:0000313" key="1">
    <source>
        <dbReference type="EMBL" id="QKU35433.1"/>
    </source>
</evidence>
<protein>
    <submittedName>
        <fullName evidence="1">Uncharacterized protein</fullName>
    </submittedName>
</protein>
<proteinExistence type="predicted"/>
<reference evidence="1" key="2">
    <citation type="journal article" date="2018" name="Nat. Commun.">
        <title>Tailed giant Tupanvirus possesses the most complete translational apparatus of the known virosphere.</title>
        <authorList>
            <person name="Abrahao J."/>
            <person name="Silva L."/>
            <person name="Silva L.S."/>
            <person name="Khalil J.Y.B."/>
            <person name="Rodrigues R."/>
            <person name="Arantes T."/>
            <person name="Assis F."/>
            <person name="Boratto P."/>
            <person name="Andrade M."/>
            <person name="Kroon E.G."/>
            <person name="Ribeiro B."/>
            <person name="Bergier I."/>
            <person name="Seligmann H."/>
            <person name="Ghigo E."/>
            <person name="Colson P."/>
            <person name="Levasseur A."/>
            <person name="Kroemer G."/>
            <person name="Raoult D."/>
            <person name="La Scola B."/>
        </authorList>
    </citation>
    <scope>NUCLEOTIDE SEQUENCE [LARGE SCALE GENOMIC DNA]</scope>
    <source>
        <strain evidence="1">Soda lake</strain>
    </source>
</reference>